<keyword evidence="2" id="KW-1185">Reference proteome</keyword>
<dbReference type="Proteomes" id="UP000182235">
    <property type="component" value="Unassembled WGS sequence"/>
</dbReference>
<comment type="caution">
    <text evidence="1">The sequence shown here is derived from an EMBL/GenBank/DDBJ whole genome shotgun (WGS) entry which is preliminary data.</text>
</comment>
<evidence type="ECO:0000313" key="2">
    <source>
        <dbReference type="Proteomes" id="UP000182235"/>
    </source>
</evidence>
<organism evidence="1 2">
    <name type="scientific">Emergomyces pasteurianus Ep9510</name>
    <dbReference type="NCBI Taxonomy" id="1447872"/>
    <lineage>
        <taxon>Eukaryota</taxon>
        <taxon>Fungi</taxon>
        <taxon>Dikarya</taxon>
        <taxon>Ascomycota</taxon>
        <taxon>Pezizomycotina</taxon>
        <taxon>Eurotiomycetes</taxon>
        <taxon>Eurotiomycetidae</taxon>
        <taxon>Onygenales</taxon>
        <taxon>Ajellomycetaceae</taxon>
        <taxon>Emergomyces</taxon>
    </lineage>
</organism>
<protein>
    <submittedName>
        <fullName evidence="1">Uncharacterized protein</fullName>
    </submittedName>
</protein>
<dbReference type="VEuPathDB" id="FungiDB:AJ78_02577"/>
<dbReference type="STRING" id="1447872.A0A1J9QAS7"/>
<dbReference type="EMBL" id="LGRN01000071">
    <property type="protein sequence ID" value="OJD17339.1"/>
    <property type="molecule type" value="Genomic_DNA"/>
</dbReference>
<proteinExistence type="predicted"/>
<dbReference type="AlphaFoldDB" id="A0A1J9QAS7"/>
<reference evidence="1 2" key="1">
    <citation type="submission" date="2015-07" db="EMBL/GenBank/DDBJ databases">
        <title>Emmonsia species relationships and genome sequence.</title>
        <authorList>
            <consortium name="The Broad Institute Genomics Platform"/>
            <person name="Cuomo C.A."/>
            <person name="Munoz J.F."/>
            <person name="Imamovic A."/>
            <person name="Priest M.E."/>
            <person name="Young S."/>
            <person name="Clay O.K."/>
            <person name="McEwen J.G."/>
        </authorList>
    </citation>
    <scope>NUCLEOTIDE SEQUENCE [LARGE SCALE GENOMIC DNA]</scope>
    <source>
        <strain evidence="1 2">UAMH 9510</strain>
    </source>
</reference>
<evidence type="ECO:0000313" key="1">
    <source>
        <dbReference type="EMBL" id="OJD17339.1"/>
    </source>
</evidence>
<name>A0A1J9QAS7_9EURO</name>
<sequence>MQGGEKSFDINFDNLTSYGCGHGYATGSGAGTGGGDGDGIHPQDLGDEQLVIGMKDSKQFMNKIMALTSREPC</sequence>
<gene>
    <name evidence="1" type="ORF">AJ78_02577</name>
</gene>
<accession>A0A1J9QAS7</accession>